<feature type="binding site" evidence="10">
    <location>
        <begin position="234"/>
        <end position="242"/>
    </location>
    <ligand>
        <name>ATP</name>
        <dbReference type="ChEBI" id="CHEBI:30616"/>
    </ligand>
</feature>
<dbReference type="Proteomes" id="UP001431693">
    <property type="component" value="Unassembled WGS sequence"/>
</dbReference>
<comment type="similarity">
    <text evidence="2 10">Belongs to the phosphoenolpyruvate carboxykinase (ATP) family.</text>
</comment>
<feature type="binding site" evidence="10">
    <location>
        <position position="55"/>
    </location>
    <ligand>
        <name>substrate</name>
    </ligand>
</feature>
<dbReference type="NCBIfam" id="TIGR00224">
    <property type="entry name" value="pckA"/>
    <property type="match status" value="1"/>
</dbReference>
<evidence type="ECO:0000256" key="4">
    <source>
        <dbReference type="ARBA" id="ARBA00022432"/>
    </source>
</evidence>
<dbReference type="NCBIfam" id="NF006820">
    <property type="entry name" value="PRK09344.1-2"/>
    <property type="match status" value="1"/>
</dbReference>
<feature type="binding site" evidence="10">
    <location>
        <begin position="439"/>
        <end position="440"/>
    </location>
    <ligand>
        <name>ATP</name>
        <dbReference type="ChEBI" id="CHEBI:30616"/>
    </ligand>
</feature>
<dbReference type="Gene3D" id="3.90.228.20">
    <property type="match status" value="1"/>
</dbReference>
<comment type="function">
    <text evidence="10">Involved in the gluconeogenesis. Catalyzes the conversion of oxaloacetate (OAA) to phosphoenolpyruvate (PEP) through direct phosphoryl transfer between the nucleoside triphosphate and OAA.</text>
</comment>
<dbReference type="Gene3D" id="3.40.449.10">
    <property type="entry name" value="Phosphoenolpyruvate Carboxykinase, domain 1"/>
    <property type="match status" value="1"/>
</dbReference>
<protein>
    <recommendedName>
        <fullName evidence="3 10">Phosphoenolpyruvate carboxykinase (ATP)</fullName>
        <shortName evidence="10">PCK</shortName>
        <shortName evidence="10">PEP carboxykinase</shortName>
        <shortName evidence="10">PEPCK</shortName>
        <ecNumber evidence="3 10">4.1.1.49</ecNumber>
    </recommendedName>
</protein>
<evidence type="ECO:0000256" key="7">
    <source>
        <dbReference type="ARBA" id="ARBA00022840"/>
    </source>
</evidence>
<gene>
    <name evidence="10 12" type="primary">pckA</name>
    <name evidence="12" type="ORF">QJ043_08125</name>
</gene>
<dbReference type="EC" id="4.1.1.49" evidence="3 10"/>
<name>A0ABT6ZLV2_9ACTN</name>
<dbReference type="SUPFAM" id="SSF53795">
    <property type="entry name" value="PEP carboxykinase-like"/>
    <property type="match status" value="1"/>
</dbReference>
<evidence type="ECO:0000256" key="2">
    <source>
        <dbReference type="ARBA" id="ARBA00006052"/>
    </source>
</evidence>
<comment type="cofactor">
    <cofactor evidence="10">
        <name>Mn(2+)</name>
        <dbReference type="ChEBI" id="CHEBI:29035"/>
    </cofactor>
    <text evidence="10">Binds 1 Mn(2+) ion per subunit.</text>
</comment>
<proteinExistence type="inferred from homology"/>
<feature type="binding site" evidence="10">
    <location>
        <position position="320"/>
    </location>
    <ligand>
        <name>substrate</name>
    </ligand>
</feature>
<dbReference type="InterPro" id="IPR001272">
    <property type="entry name" value="PEP_carboxykinase_ATP"/>
</dbReference>
<keyword evidence="10" id="KW-0479">Metal-binding</keyword>
<feature type="binding site" evidence="10">
    <location>
        <position position="197"/>
    </location>
    <ligand>
        <name>Mn(2+)</name>
        <dbReference type="ChEBI" id="CHEBI:29035"/>
    </ligand>
</feature>
<dbReference type="NCBIfam" id="NF006821">
    <property type="entry name" value="PRK09344.1-3"/>
    <property type="match status" value="1"/>
</dbReference>
<comment type="subcellular location">
    <subcellularLocation>
        <location evidence="10">Cytoplasm</location>
    </subcellularLocation>
</comment>
<feature type="binding site" evidence="10">
    <location>
        <position position="191"/>
    </location>
    <ligand>
        <name>substrate</name>
    </ligand>
</feature>
<evidence type="ECO:0000256" key="1">
    <source>
        <dbReference type="ARBA" id="ARBA00004742"/>
    </source>
</evidence>
<feature type="binding site" evidence="10">
    <location>
        <position position="255"/>
    </location>
    <ligand>
        <name>Mn(2+)</name>
        <dbReference type="ChEBI" id="CHEBI:29035"/>
    </ligand>
</feature>
<evidence type="ECO:0000313" key="13">
    <source>
        <dbReference type="Proteomes" id="UP001431693"/>
    </source>
</evidence>
<keyword evidence="5 10" id="KW-0547">Nucleotide-binding</keyword>
<keyword evidence="4 10" id="KW-0312">Gluconeogenesis</keyword>
<comment type="catalytic activity">
    <reaction evidence="9 10">
        <text>oxaloacetate + ATP = phosphoenolpyruvate + ADP + CO2</text>
        <dbReference type="Rhea" id="RHEA:18617"/>
        <dbReference type="ChEBI" id="CHEBI:16452"/>
        <dbReference type="ChEBI" id="CHEBI:16526"/>
        <dbReference type="ChEBI" id="CHEBI:30616"/>
        <dbReference type="ChEBI" id="CHEBI:58702"/>
        <dbReference type="ChEBI" id="CHEBI:456216"/>
        <dbReference type="EC" id="4.1.1.49"/>
    </reaction>
</comment>
<dbReference type="Gene3D" id="2.170.8.10">
    <property type="entry name" value="Phosphoenolpyruvate Carboxykinase, domain 2"/>
    <property type="match status" value="1"/>
</dbReference>
<accession>A0ABT6ZLV2</accession>
<feature type="region of interest" description="Disordered" evidence="11">
    <location>
        <begin position="522"/>
        <end position="549"/>
    </location>
</feature>
<sequence>MFDERLVSVGVRVQEEDVHWDLSVTQLIEEALIRHEGELASNGSLVVKTGDRTGRSPNDRFIVDTPDVHDKIAWGSVNRPMDEEHYRRIKRGICERLSEQDPFVIRGLAGARRPHSRKFMVVCEEAHQALFAKQMLVRPNRFELWRYGDPDFTVLACPSFTCDPTAHGTNSEAAVVINFAERVILVAGTGYSGEIKKSIFSAMNYLLPVEDDVLTMHCSANVDTTTGSGAVFFGLSGTGKTTLSADPRRQLIGDDEHAWCREGVFNLEGGCYAKTIGLTRVREPEIFGAIRFGALCENVVLNPQTRKPDYEDSSITENTRVSYPVEFIPNALLTGVAGIPDVVIFLTADAFGVLPPVARLTPEGAKYQFLTGFTSKVAGTEEGIVEPQPTFSSMFGEPFMPLRPEVYARKLGEKIGRHGVRCYLINTGWTGGPYGTGHRIDLGATRAIVDAVLEGSIEDSTFVHNDLFNFDVPLTCPGVEPGILDPKSTWVDGCAYDRTALELALMFQENWEKRFPGLTDIAEAGGPKVPSTATEAEPQGDLDSLKDQD</sequence>
<evidence type="ECO:0000256" key="8">
    <source>
        <dbReference type="ARBA" id="ARBA00023239"/>
    </source>
</evidence>
<keyword evidence="8 10" id="KW-0456">Lyase</keyword>
<dbReference type="PANTHER" id="PTHR30031:SF0">
    <property type="entry name" value="PHOSPHOENOLPYRUVATE CARBOXYKINASE (ATP)"/>
    <property type="match status" value="1"/>
</dbReference>
<dbReference type="InterPro" id="IPR013035">
    <property type="entry name" value="PEP_carboxykinase_C"/>
</dbReference>
<evidence type="ECO:0000256" key="3">
    <source>
        <dbReference type="ARBA" id="ARBA00012363"/>
    </source>
</evidence>
<feature type="binding site" evidence="10">
    <location>
        <position position="217"/>
    </location>
    <ligand>
        <name>Mn(2+)</name>
        <dbReference type="ChEBI" id="CHEBI:29035"/>
    </ligand>
</feature>
<dbReference type="SUPFAM" id="SSF68923">
    <property type="entry name" value="PEP carboxykinase N-terminal domain"/>
    <property type="match status" value="1"/>
</dbReference>
<evidence type="ECO:0000256" key="9">
    <source>
        <dbReference type="ARBA" id="ARBA00047371"/>
    </source>
</evidence>
<reference evidence="12" key="1">
    <citation type="submission" date="2023-05" db="EMBL/GenBank/DDBJ databases">
        <title>[olsenella] sp. nov., isolated from a pig farm feces dump.</title>
        <authorList>
            <person name="Chang Y.-H."/>
        </authorList>
    </citation>
    <scope>NUCLEOTIDE SEQUENCE</scope>
    <source>
        <strain evidence="12">YH-ols2217</strain>
    </source>
</reference>
<keyword evidence="13" id="KW-1185">Reference proteome</keyword>
<dbReference type="PANTHER" id="PTHR30031">
    <property type="entry name" value="PHOSPHOENOLPYRUVATE CARBOXYKINASE ATP"/>
    <property type="match status" value="1"/>
</dbReference>
<feature type="binding site" evidence="10">
    <location>
        <position position="320"/>
    </location>
    <ligand>
        <name>ATP</name>
        <dbReference type="ChEBI" id="CHEBI:30616"/>
    </ligand>
</feature>
<keyword evidence="6 10" id="KW-0210">Decarboxylase</keyword>
<keyword evidence="7 10" id="KW-0067">ATP-binding</keyword>
<feature type="binding site" evidence="10">
    <location>
        <position position="197"/>
    </location>
    <ligand>
        <name>ATP</name>
        <dbReference type="ChEBI" id="CHEBI:30616"/>
    </ligand>
</feature>
<dbReference type="InterPro" id="IPR008210">
    <property type="entry name" value="PEP_carboxykinase_N"/>
</dbReference>
<evidence type="ECO:0000256" key="6">
    <source>
        <dbReference type="ARBA" id="ARBA00022793"/>
    </source>
</evidence>
<keyword evidence="10" id="KW-0963">Cytoplasm</keyword>
<dbReference type="PIRSF" id="PIRSF006294">
    <property type="entry name" value="PEP_crbxkin"/>
    <property type="match status" value="1"/>
</dbReference>
<keyword evidence="10" id="KW-0464">Manganese</keyword>
<feature type="binding site" evidence="10">
    <location>
        <position position="283"/>
    </location>
    <ligand>
        <name>ATP</name>
        <dbReference type="ChEBI" id="CHEBI:30616"/>
    </ligand>
</feature>
<organism evidence="12 13">
    <name type="scientific">Kribbibacterium absianum</name>
    <dbReference type="NCBI Taxonomy" id="3044210"/>
    <lineage>
        <taxon>Bacteria</taxon>
        <taxon>Bacillati</taxon>
        <taxon>Actinomycetota</taxon>
        <taxon>Coriobacteriia</taxon>
        <taxon>Coriobacteriales</taxon>
        <taxon>Kribbibacteriaceae</taxon>
        <taxon>Kribbibacterium</taxon>
    </lineage>
</organism>
<dbReference type="HAMAP" id="MF_00453">
    <property type="entry name" value="PEPCK_ATP"/>
    <property type="match status" value="1"/>
</dbReference>
<comment type="pathway">
    <text evidence="1 10">Carbohydrate biosynthesis; gluconeogenesis.</text>
</comment>
<feature type="binding site" evidence="10">
    <location>
        <position position="445"/>
    </location>
    <ligand>
        <name>ATP</name>
        <dbReference type="ChEBI" id="CHEBI:30616"/>
    </ligand>
</feature>
<feature type="binding site" evidence="10">
    <location>
        <position position="217"/>
    </location>
    <ligand>
        <name>ATP</name>
        <dbReference type="ChEBI" id="CHEBI:30616"/>
    </ligand>
</feature>
<evidence type="ECO:0000313" key="12">
    <source>
        <dbReference type="EMBL" id="MDJ1130043.1"/>
    </source>
</evidence>
<dbReference type="GO" id="GO:0004612">
    <property type="term" value="F:phosphoenolpyruvate carboxykinase (ATP) activity"/>
    <property type="evidence" value="ECO:0007669"/>
    <property type="project" value="UniProtKB-EC"/>
</dbReference>
<comment type="caution">
    <text evidence="12">The sequence shown here is derived from an EMBL/GenBank/DDBJ whole genome shotgun (WGS) entry which is preliminary data.</text>
</comment>
<evidence type="ECO:0000256" key="5">
    <source>
        <dbReference type="ARBA" id="ARBA00022741"/>
    </source>
</evidence>
<dbReference type="RefSeq" id="WP_283713193.1">
    <property type="nucleotide sequence ID" value="NZ_JASJEW010000003.1"/>
</dbReference>
<dbReference type="EMBL" id="JASJEX010000004">
    <property type="protein sequence ID" value="MDJ1130043.1"/>
    <property type="molecule type" value="Genomic_DNA"/>
</dbReference>
<evidence type="ECO:0000256" key="11">
    <source>
        <dbReference type="SAM" id="MobiDB-lite"/>
    </source>
</evidence>
<evidence type="ECO:0000256" key="10">
    <source>
        <dbReference type="HAMAP-Rule" id="MF_00453"/>
    </source>
</evidence>
<feature type="binding site" evidence="10">
    <location>
        <position position="197"/>
    </location>
    <ligand>
        <name>substrate</name>
    </ligand>
</feature>
<dbReference type="Pfam" id="PF01293">
    <property type="entry name" value="PEPCK_ATP"/>
    <property type="match status" value="1"/>
</dbReference>